<evidence type="ECO:0000256" key="2">
    <source>
        <dbReference type="ARBA" id="ARBA00023015"/>
    </source>
</evidence>
<dbReference type="PANTHER" id="PTHR11949">
    <property type="entry name" value="INTERFERON REGULATORY FACTOR"/>
    <property type="match status" value="1"/>
</dbReference>
<dbReference type="PROSITE" id="PS51507">
    <property type="entry name" value="IRF_2"/>
    <property type="match status" value="1"/>
</dbReference>
<evidence type="ECO:0000256" key="1">
    <source>
        <dbReference type="ARBA" id="ARBA00004123"/>
    </source>
</evidence>
<dbReference type="GO" id="GO:0045944">
    <property type="term" value="P:positive regulation of transcription by RNA polymerase II"/>
    <property type="evidence" value="ECO:0007669"/>
    <property type="project" value="UniProtKB-ARBA"/>
</dbReference>
<dbReference type="GeneID" id="112946536"/>
<dbReference type="KEGG" id="npd:112946536"/>
<evidence type="ECO:0000313" key="9">
    <source>
        <dbReference type="Ensembl" id="ENSNPEP00000017722.1"/>
    </source>
</evidence>
<proteinExistence type="predicted"/>
<name>A0A8C6ZM15_NOTPE</name>
<dbReference type="CDD" id="cd00103">
    <property type="entry name" value="IRF"/>
    <property type="match status" value="1"/>
</dbReference>
<dbReference type="GO" id="GO:0002376">
    <property type="term" value="P:immune system process"/>
    <property type="evidence" value="ECO:0007669"/>
    <property type="project" value="TreeGrafter"/>
</dbReference>
<keyword evidence="5" id="KW-0804">Transcription</keyword>
<accession>A0A8C6ZM15</accession>
<evidence type="ECO:0000256" key="7">
    <source>
        <dbReference type="SAM" id="MobiDB-lite"/>
    </source>
</evidence>
<keyword evidence="2" id="KW-0805">Transcription regulation</keyword>
<dbReference type="OrthoDB" id="5958224at2759"/>
<dbReference type="GO" id="GO:0000981">
    <property type="term" value="F:DNA-binding transcription factor activity, RNA polymerase II-specific"/>
    <property type="evidence" value="ECO:0007669"/>
    <property type="project" value="TreeGrafter"/>
</dbReference>
<dbReference type="Proteomes" id="UP000694420">
    <property type="component" value="Unplaced"/>
</dbReference>
<dbReference type="Gene3D" id="1.10.10.10">
    <property type="entry name" value="Winged helix-like DNA-binding domain superfamily/Winged helix DNA-binding domain"/>
    <property type="match status" value="1"/>
</dbReference>
<dbReference type="FunFam" id="1.10.10.10:FF:000041">
    <property type="entry name" value="Interferon regulatory factor 4"/>
    <property type="match status" value="1"/>
</dbReference>
<evidence type="ECO:0000256" key="6">
    <source>
        <dbReference type="ARBA" id="ARBA00023242"/>
    </source>
</evidence>
<dbReference type="PROSITE" id="PS00601">
    <property type="entry name" value="IRF_1"/>
    <property type="match status" value="1"/>
</dbReference>
<keyword evidence="6" id="KW-0539">Nucleus</keyword>
<sequence length="118" mass="13248">MSGGRRRLRAWLVAQVESGRFAGLEWDDGARGAVRIPWKHAGKHDHGPRDAAFFQAWAEYKGKRRPGAALDAASCKTRLRCALNKSPEFVEVPERSRLDGPQPYKVYRLLPSPPPRGE</sequence>
<protein>
    <submittedName>
        <fullName evidence="9">Interferon regulatory factor 9-like</fullName>
    </submittedName>
</protein>
<keyword evidence="10" id="KW-1185">Reference proteome</keyword>
<feature type="domain" description="IRF tryptophan pentad repeat" evidence="8">
    <location>
        <begin position="5"/>
        <end position="111"/>
    </location>
</feature>
<dbReference type="AlphaFoldDB" id="A0A8C6ZM15"/>
<evidence type="ECO:0000313" key="10">
    <source>
        <dbReference type="Proteomes" id="UP000694420"/>
    </source>
</evidence>
<evidence type="ECO:0000256" key="5">
    <source>
        <dbReference type="ARBA" id="ARBA00023163"/>
    </source>
</evidence>
<evidence type="ECO:0000256" key="4">
    <source>
        <dbReference type="ARBA" id="ARBA00023159"/>
    </source>
</evidence>
<dbReference type="RefSeq" id="XP_025894170.1">
    <property type="nucleotide sequence ID" value="XM_026038385.1"/>
</dbReference>
<evidence type="ECO:0000259" key="8">
    <source>
        <dbReference type="PROSITE" id="PS51507"/>
    </source>
</evidence>
<dbReference type="InterPro" id="IPR036388">
    <property type="entry name" value="WH-like_DNA-bd_sf"/>
</dbReference>
<reference evidence="9" key="2">
    <citation type="submission" date="2025-09" db="UniProtKB">
        <authorList>
            <consortium name="Ensembl"/>
        </authorList>
    </citation>
    <scope>IDENTIFICATION</scope>
</reference>
<dbReference type="SUPFAM" id="SSF46785">
    <property type="entry name" value="Winged helix' DNA-binding domain"/>
    <property type="match status" value="1"/>
</dbReference>
<comment type="subcellular location">
    <subcellularLocation>
        <location evidence="1">Nucleus</location>
    </subcellularLocation>
</comment>
<evidence type="ECO:0000256" key="3">
    <source>
        <dbReference type="ARBA" id="ARBA00023125"/>
    </source>
</evidence>
<dbReference type="PANTHER" id="PTHR11949:SF53">
    <property type="entry name" value="IRF TRYPTOPHAN PENTAD REPEAT DOMAIN-CONTAINING PROTEIN"/>
    <property type="match status" value="1"/>
</dbReference>
<organism evidence="9 10">
    <name type="scientific">Nothoprocta perdicaria</name>
    <name type="common">Chilean tinamou</name>
    <name type="synonym">Crypturus perdicarius</name>
    <dbReference type="NCBI Taxonomy" id="30464"/>
    <lineage>
        <taxon>Eukaryota</taxon>
        <taxon>Metazoa</taxon>
        <taxon>Chordata</taxon>
        <taxon>Craniata</taxon>
        <taxon>Vertebrata</taxon>
        <taxon>Euteleostomi</taxon>
        <taxon>Archelosauria</taxon>
        <taxon>Archosauria</taxon>
        <taxon>Dinosauria</taxon>
        <taxon>Saurischia</taxon>
        <taxon>Theropoda</taxon>
        <taxon>Coelurosauria</taxon>
        <taxon>Aves</taxon>
        <taxon>Palaeognathae</taxon>
        <taxon>Tinamiformes</taxon>
        <taxon>Tinamidae</taxon>
        <taxon>Nothoprocta</taxon>
    </lineage>
</organism>
<dbReference type="SMART" id="SM00348">
    <property type="entry name" value="IRF"/>
    <property type="match status" value="1"/>
</dbReference>
<dbReference type="Ensembl" id="ENSNPET00000018157.1">
    <property type="protein sequence ID" value="ENSNPEP00000017722.1"/>
    <property type="gene ID" value="ENSNPEG00000013181.1"/>
</dbReference>
<dbReference type="GO" id="GO:0005634">
    <property type="term" value="C:nucleus"/>
    <property type="evidence" value="ECO:0007669"/>
    <property type="project" value="UniProtKB-SubCell"/>
</dbReference>
<reference evidence="9" key="1">
    <citation type="submission" date="2025-08" db="UniProtKB">
        <authorList>
            <consortium name="Ensembl"/>
        </authorList>
    </citation>
    <scope>IDENTIFICATION</scope>
</reference>
<dbReference type="PRINTS" id="PR00267">
    <property type="entry name" value="INTFRNREGFCT"/>
</dbReference>
<keyword evidence="4" id="KW-0010">Activator</keyword>
<dbReference type="GO" id="GO:0000978">
    <property type="term" value="F:RNA polymerase II cis-regulatory region sequence-specific DNA binding"/>
    <property type="evidence" value="ECO:0007669"/>
    <property type="project" value="TreeGrafter"/>
</dbReference>
<feature type="region of interest" description="Disordered" evidence="7">
    <location>
        <begin position="95"/>
        <end position="118"/>
    </location>
</feature>
<keyword evidence="3" id="KW-0238">DNA-binding</keyword>
<dbReference type="InterPro" id="IPR036390">
    <property type="entry name" value="WH_DNA-bd_sf"/>
</dbReference>
<gene>
    <name evidence="9" type="primary">LOC112946536</name>
</gene>
<dbReference type="InterPro" id="IPR001346">
    <property type="entry name" value="Interferon_reg_fact_DNA-bd_dom"/>
</dbReference>
<dbReference type="InterPro" id="IPR019817">
    <property type="entry name" value="Interferon_reg_fac_CS"/>
</dbReference>
<dbReference type="Pfam" id="PF00605">
    <property type="entry name" value="IRF"/>
    <property type="match status" value="1"/>
</dbReference>